<reference evidence="2" key="1">
    <citation type="journal article" date="2017" name="Front. Plant Sci.">
        <title>Climate Clever Clovers: New Paradigm to Reduce the Environmental Footprint of Ruminants by Breeding Low Methanogenic Forages Utilizing Haplotype Variation.</title>
        <authorList>
            <person name="Kaur P."/>
            <person name="Appels R."/>
            <person name="Bayer P.E."/>
            <person name="Keeble-Gagnere G."/>
            <person name="Wang J."/>
            <person name="Hirakawa H."/>
            <person name="Shirasawa K."/>
            <person name="Vercoe P."/>
            <person name="Stefanova K."/>
            <person name="Durmic Z."/>
            <person name="Nichols P."/>
            <person name="Revell C."/>
            <person name="Isobe S.N."/>
            <person name="Edwards D."/>
            <person name="Erskine W."/>
        </authorList>
    </citation>
    <scope>NUCLEOTIDE SEQUENCE [LARGE SCALE GENOMIC DNA]</scope>
    <source>
        <strain evidence="2">cv. Daliak</strain>
    </source>
</reference>
<organism evidence="1 2">
    <name type="scientific">Trifolium subterraneum</name>
    <name type="common">Subterranean clover</name>
    <dbReference type="NCBI Taxonomy" id="3900"/>
    <lineage>
        <taxon>Eukaryota</taxon>
        <taxon>Viridiplantae</taxon>
        <taxon>Streptophyta</taxon>
        <taxon>Embryophyta</taxon>
        <taxon>Tracheophyta</taxon>
        <taxon>Spermatophyta</taxon>
        <taxon>Magnoliopsida</taxon>
        <taxon>eudicotyledons</taxon>
        <taxon>Gunneridae</taxon>
        <taxon>Pentapetalae</taxon>
        <taxon>rosids</taxon>
        <taxon>fabids</taxon>
        <taxon>Fabales</taxon>
        <taxon>Fabaceae</taxon>
        <taxon>Papilionoideae</taxon>
        <taxon>50 kb inversion clade</taxon>
        <taxon>NPAAA clade</taxon>
        <taxon>Hologalegina</taxon>
        <taxon>IRL clade</taxon>
        <taxon>Trifolieae</taxon>
        <taxon>Trifolium</taxon>
    </lineage>
</organism>
<name>A0A2Z6MPQ3_TRISU</name>
<proteinExistence type="predicted"/>
<dbReference type="AlphaFoldDB" id="A0A2Z6MPQ3"/>
<evidence type="ECO:0000313" key="2">
    <source>
        <dbReference type="Proteomes" id="UP000242715"/>
    </source>
</evidence>
<sequence length="90" mass="10527">MSHTIVLASKKGYENTHKIQETVDSNLDNYIKFKVAAMIPDEIYLQIEEQINQSNKDNQRLDQHIDKRVDIDLSRFASLTLRRSDTAHIR</sequence>
<dbReference type="Proteomes" id="UP000242715">
    <property type="component" value="Unassembled WGS sequence"/>
</dbReference>
<dbReference type="EMBL" id="DF973523">
    <property type="protein sequence ID" value="GAU33361.1"/>
    <property type="molecule type" value="Genomic_DNA"/>
</dbReference>
<gene>
    <name evidence="1" type="ORF">TSUD_364860</name>
</gene>
<evidence type="ECO:0000313" key="1">
    <source>
        <dbReference type="EMBL" id="GAU33361.1"/>
    </source>
</evidence>
<keyword evidence="2" id="KW-1185">Reference proteome</keyword>
<protein>
    <submittedName>
        <fullName evidence="1">Uncharacterized protein</fullName>
    </submittedName>
</protein>
<accession>A0A2Z6MPQ3</accession>